<proteinExistence type="predicted"/>
<accession>A0A1J1IYR6</accession>
<gene>
    <name evidence="1" type="ORF">CLUMA_CG018120</name>
</gene>
<organism evidence="1 2">
    <name type="scientific">Clunio marinus</name>
    <dbReference type="NCBI Taxonomy" id="568069"/>
    <lineage>
        <taxon>Eukaryota</taxon>
        <taxon>Metazoa</taxon>
        <taxon>Ecdysozoa</taxon>
        <taxon>Arthropoda</taxon>
        <taxon>Hexapoda</taxon>
        <taxon>Insecta</taxon>
        <taxon>Pterygota</taxon>
        <taxon>Neoptera</taxon>
        <taxon>Endopterygota</taxon>
        <taxon>Diptera</taxon>
        <taxon>Nematocera</taxon>
        <taxon>Chironomoidea</taxon>
        <taxon>Chironomidae</taxon>
        <taxon>Clunio</taxon>
    </lineage>
</organism>
<protein>
    <submittedName>
        <fullName evidence="1">CLUMA_CG018120, isoform A</fullName>
    </submittedName>
</protein>
<name>A0A1J1IYR6_9DIPT</name>
<keyword evidence="2" id="KW-1185">Reference proteome</keyword>
<evidence type="ECO:0000313" key="2">
    <source>
        <dbReference type="Proteomes" id="UP000183832"/>
    </source>
</evidence>
<evidence type="ECO:0000313" key="1">
    <source>
        <dbReference type="EMBL" id="CRL05357.1"/>
    </source>
</evidence>
<dbReference type="Proteomes" id="UP000183832">
    <property type="component" value="Unassembled WGS sequence"/>
</dbReference>
<dbReference type="EMBL" id="CVRI01000064">
    <property type="protein sequence ID" value="CRL05357.1"/>
    <property type="molecule type" value="Genomic_DNA"/>
</dbReference>
<sequence>MNDPKKEDLKENHIWCQVCGTTSKVVMAPKQILDDIADMKEYIKNLPKGKN</sequence>
<dbReference type="AlphaFoldDB" id="A0A1J1IYR6"/>
<reference evidence="1 2" key="1">
    <citation type="submission" date="2015-04" db="EMBL/GenBank/DDBJ databases">
        <authorList>
            <person name="Syromyatnikov M.Y."/>
            <person name="Popov V.N."/>
        </authorList>
    </citation>
    <scope>NUCLEOTIDE SEQUENCE [LARGE SCALE GENOMIC DNA]</scope>
</reference>